<organism evidence="3 4">
    <name type="scientific">Pseudomonas fragi</name>
    <dbReference type="NCBI Taxonomy" id="296"/>
    <lineage>
        <taxon>Bacteria</taxon>
        <taxon>Pseudomonadati</taxon>
        <taxon>Pseudomonadota</taxon>
        <taxon>Gammaproteobacteria</taxon>
        <taxon>Pseudomonadales</taxon>
        <taxon>Pseudomonadaceae</taxon>
        <taxon>Pseudomonas</taxon>
    </lineage>
</organism>
<dbReference type="RefSeq" id="WP_095028287.1">
    <property type="nucleotide sequence ID" value="NZ_NQKL01000003.1"/>
</dbReference>
<dbReference type="PANTHER" id="PTHR33741:SF5">
    <property type="entry name" value="TRANSMEMBRANE PROTEIN DDB_G0269096-RELATED"/>
    <property type="match status" value="1"/>
</dbReference>
<gene>
    <name evidence="3" type="ORF">CJF43_05350</name>
</gene>
<protein>
    <submittedName>
        <fullName evidence="3">HPP family protein</fullName>
    </submittedName>
</protein>
<proteinExistence type="predicted"/>
<evidence type="ECO:0000259" key="2">
    <source>
        <dbReference type="Pfam" id="PF04982"/>
    </source>
</evidence>
<accession>A0A266M0G0</accession>
<dbReference type="AlphaFoldDB" id="A0A266M0G0"/>
<comment type="caution">
    <text evidence="3">The sequence shown here is derived from an EMBL/GenBank/DDBJ whole genome shotgun (WGS) entry which is preliminary data.</text>
</comment>
<evidence type="ECO:0000313" key="3">
    <source>
        <dbReference type="EMBL" id="OZY43015.1"/>
    </source>
</evidence>
<keyword evidence="1" id="KW-0812">Transmembrane</keyword>
<dbReference type="EMBL" id="NQKL01000003">
    <property type="protein sequence ID" value="OZY43015.1"/>
    <property type="molecule type" value="Genomic_DNA"/>
</dbReference>
<name>A0A266M0G0_PSEFR</name>
<feature type="transmembrane region" description="Helical" evidence="1">
    <location>
        <begin position="107"/>
        <end position="132"/>
    </location>
</feature>
<keyword evidence="1" id="KW-1133">Transmembrane helix</keyword>
<feature type="transmembrane region" description="Helical" evidence="1">
    <location>
        <begin position="51"/>
        <end position="71"/>
    </location>
</feature>
<dbReference type="Pfam" id="PF04982">
    <property type="entry name" value="TM_HPP"/>
    <property type="match status" value="1"/>
</dbReference>
<feature type="domain" description="HPP transmembrane region" evidence="2">
    <location>
        <begin position="16"/>
        <end position="170"/>
    </location>
</feature>
<dbReference type="Proteomes" id="UP000216113">
    <property type="component" value="Unassembled WGS sequence"/>
</dbReference>
<sequence length="238" mass="25315">MQTRWISRLLPAATNTRPTEWSRAAIGVSLGTLFSVWFCSLFYGLPVAMHLIGPLGASAILLFAVSSGALAQPWSIVGGYLCATVVSLGVVHFLGRNLDSACLAVGLALLCMCLLRCLHPPAGALALLVVLADPDSASLGWGMLAPVMLGAVCMLLAALAYNNLTRVRYPKKPAEPSPATIAQPASIDPSITAEDLHHALQQMDAFIDVTPEDLEELIRASEQHARRRSIGETFSQNA</sequence>
<reference evidence="3 4" key="1">
    <citation type="submission" date="2017-08" db="EMBL/GenBank/DDBJ databases">
        <title>Genomic and metabolic characterisation of spoilage-associated Pseudomonas species.</title>
        <authorList>
            <person name="Stanborough T."/>
            <person name="Fegan N."/>
            <person name="Powell S.M."/>
            <person name="Singh T."/>
            <person name="Tamplin M.L."/>
            <person name="Chandry P.S."/>
        </authorList>
    </citation>
    <scope>NUCLEOTIDE SEQUENCE [LARGE SCALE GENOMIC DNA]</scope>
    <source>
        <strain evidence="3 4">F1820</strain>
    </source>
</reference>
<feature type="transmembrane region" description="Helical" evidence="1">
    <location>
        <begin position="138"/>
        <end position="161"/>
    </location>
</feature>
<dbReference type="InterPro" id="IPR007065">
    <property type="entry name" value="HPP"/>
</dbReference>
<dbReference type="InterPro" id="IPR058581">
    <property type="entry name" value="TM_HPP"/>
</dbReference>
<dbReference type="PANTHER" id="PTHR33741">
    <property type="entry name" value="TRANSMEMBRANE PROTEIN DDB_G0269096-RELATED"/>
    <property type="match status" value="1"/>
</dbReference>
<keyword evidence="1" id="KW-0472">Membrane</keyword>
<feature type="transmembrane region" description="Helical" evidence="1">
    <location>
        <begin position="77"/>
        <end position="95"/>
    </location>
</feature>
<evidence type="ECO:0000313" key="4">
    <source>
        <dbReference type="Proteomes" id="UP000216113"/>
    </source>
</evidence>
<evidence type="ECO:0000256" key="1">
    <source>
        <dbReference type="SAM" id="Phobius"/>
    </source>
</evidence>